<evidence type="ECO:0000313" key="4">
    <source>
        <dbReference type="Proteomes" id="UP000013827"/>
    </source>
</evidence>
<dbReference type="AlphaFoldDB" id="A0A0D3JME1"/>
<feature type="domain" description="JmjC" evidence="2">
    <location>
        <begin position="1"/>
        <end position="199"/>
    </location>
</feature>
<dbReference type="PaxDb" id="2903-EOD24676"/>
<dbReference type="Proteomes" id="UP000013827">
    <property type="component" value="Unassembled WGS sequence"/>
</dbReference>
<reference evidence="3" key="2">
    <citation type="submission" date="2024-10" db="UniProtKB">
        <authorList>
            <consortium name="EnsemblProtists"/>
        </authorList>
    </citation>
    <scope>IDENTIFICATION</scope>
</reference>
<dbReference type="PANTHER" id="PTHR12461:SF105">
    <property type="entry name" value="HYPOXIA-INDUCIBLE FACTOR 1-ALPHA INHIBITOR"/>
    <property type="match status" value="1"/>
</dbReference>
<dbReference type="PANTHER" id="PTHR12461">
    <property type="entry name" value="HYPOXIA-INDUCIBLE FACTOR 1 ALPHA INHIBITOR-RELATED"/>
    <property type="match status" value="1"/>
</dbReference>
<protein>
    <recommendedName>
        <fullName evidence="2">JmjC domain-containing protein</fullName>
    </recommendedName>
</protein>
<evidence type="ECO:0000256" key="1">
    <source>
        <dbReference type="SAM" id="MobiDB-lite"/>
    </source>
</evidence>
<organism evidence="3 4">
    <name type="scientific">Emiliania huxleyi (strain CCMP1516)</name>
    <dbReference type="NCBI Taxonomy" id="280463"/>
    <lineage>
        <taxon>Eukaryota</taxon>
        <taxon>Haptista</taxon>
        <taxon>Haptophyta</taxon>
        <taxon>Prymnesiophyceae</taxon>
        <taxon>Isochrysidales</taxon>
        <taxon>Noelaerhabdaceae</taxon>
        <taxon>Emiliania</taxon>
    </lineage>
</organism>
<dbReference type="RefSeq" id="XP_005777105.1">
    <property type="nucleotide sequence ID" value="XM_005777048.1"/>
</dbReference>
<proteinExistence type="predicted"/>
<sequence>MSSKVSRSQTPREFAAKFRHKRPVLLRGFANDWPAVSAWLDVEHLRGLLPGKSVTVLRAGEFKEANCGVWLGSFLIGVRGTKRVTYFAPGDFRALYPRANQPELSQGGEGAEGTAAGRAERAARASSAEATARSKNAEMQGSRTVWATAWHATLSPGDALYTPPYYWHHVETAADEAALSVLVPFDPSAEEPVHACHFR</sequence>
<dbReference type="PROSITE" id="PS51184">
    <property type="entry name" value="JMJC"/>
    <property type="match status" value="1"/>
</dbReference>
<name>A0A0D3JME1_EMIH1</name>
<dbReference type="GeneID" id="17270223"/>
<accession>A0A0D3JME1</accession>
<dbReference type="InterPro" id="IPR003347">
    <property type="entry name" value="JmjC_dom"/>
</dbReference>
<dbReference type="KEGG" id="ehx:EMIHUDRAFT_206748"/>
<keyword evidence="4" id="KW-1185">Reference proteome</keyword>
<feature type="compositionally biased region" description="Low complexity" evidence="1">
    <location>
        <begin position="124"/>
        <end position="134"/>
    </location>
</feature>
<dbReference type="InterPro" id="IPR014710">
    <property type="entry name" value="RmlC-like_jellyroll"/>
</dbReference>
<feature type="region of interest" description="Disordered" evidence="1">
    <location>
        <begin position="99"/>
        <end position="138"/>
    </location>
</feature>
<dbReference type="Gene3D" id="2.60.120.10">
    <property type="entry name" value="Jelly Rolls"/>
    <property type="match status" value="2"/>
</dbReference>
<evidence type="ECO:0000259" key="2">
    <source>
        <dbReference type="PROSITE" id="PS51184"/>
    </source>
</evidence>
<evidence type="ECO:0000313" key="3">
    <source>
        <dbReference type="EnsemblProtists" id="EOD24676"/>
    </source>
</evidence>
<dbReference type="InterPro" id="IPR041667">
    <property type="entry name" value="Cupin_8"/>
</dbReference>
<reference evidence="4" key="1">
    <citation type="journal article" date="2013" name="Nature">
        <title>Pan genome of the phytoplankton Emiliania underpins its global distribution.</title>
        <authorList>
            <person name="Read B.A."/>
            <person name="Kegel J."/>
            <person name="Klute M.J."/>
            <person name="Kuo A."/>
            <person name="Lefebvre S.C."/>
            <person name="Maumus F."/>
            <person name="Mayer C."/>
            <person name="Miller J."/>
            <person name="Monier A."/>
            <person name="Salamov A."/>
            <person name="Young J."/>
            <person name="Aguilar M."/>
            <person name="Claverie J.M."/>
            <person name="Frickenhaus S."/>
            <person name="Gonzalez K."/>
            <person name="Herman E.K."/>
            <person name="Lin Y.C."/>
            <person name="Napier J."/>
            <person name="Ogata H."/>
            <person name="Sarno A.F."/>
            <person name="Shmutz J."/>
            <person name="Schroeder D."/>
            <person name="de Vargas C."/>
            <person name="Verret F."/>
            <person name="von Dassow P."/>
            <person name="Valentin K."/>
            <person name="Van de Peer Y."/>
            <person name="Wheeler G."/>
            <person name="Dacks J.B."/>
            <person name="Delwiche C.F."/>
            <person name="Dyhrman S.T."/>
            <person name="Glockner G."/>
            <person name="John U."/>
            <person name="Richards T."/>
            <person name="Worden A.Z."/>
            <person name="Zhang X."/>
            <person name="Grigoriev I.V."/>
            <person name="Allen A.E."/>
            <person name="Bidle K."/>
            <person name="Borodovsky M."/>
            <person name="Bowler C."/>
            <person name="Brownlee C."/>
            <person name="Cock J.M."/>
            <person name="Elias M."/>
            <person name="Gladyshev V.N."/>
            <person name="Groth M."/>
            <person name="Guda C."/>
            <person name="Hadaegh A."/>
            <person name="Iglesias-Rodriguez M.D."/>
            <person name="Jenkins J."/>
            <person name="Jones B.M."/>
            <person name="Lawson T."/>
            <person name="Leese F."/>
            <person name="Lindquist E."/>
            <person name="Lobanov A."/>
            <person name="Lomsadze A."/>
            <person name="Malik S.B."/>
            <person name="Marsh M.E."/>
            <person name="Mackinder L."/>
            <person name="Mock T."/>
            <person name="Mueller-Roeber B."/>
            <person name="Pagarete A."/>
            <person name="Parker M."/>
            <person name="Probert I."/>
            <person name="Quesneville H."/>
            <person name="Raines C."/>
            <person name="Rensing S.A."/>
            <person name="Riano-Pachon D.M."/>
            <person name="Richier S."/>
            <person name="Rokitta S."/>
            <person name="Shiraiwa Y."/>
            <person name="Soanes D.M."/>
            <person name="van der Giezen M."/>
            <person name="Wahlund T.M."/>
            <person name="Williams B."/>
            <person name="Wilson W."/>
            <person name="Wolfe G."/>
            <person name="Wurch L.L."/>
        </authorList>
    </citation>
    <scope>NUCLEOTIDE SEQUENCE</scope>
</reference>
<dbReference type="HOGENOM" id="CLU_1386436_0_0_1"/>
<dbReference type="Pfam" id="PF13621">
    <property type="entry name" value="Cupin_8"/>
    <property type="match status" value="1"/>
</dbReference>
<dbReference type="SUPFAM" id="SSF51197">
    <property type="entry name" value="Clavaminate synthase-like"/>
    <property type="match status" value="1"/>
</dbReference>
<dbReference type="EnsemblProtists" id="EOD24676">
    <property type="protein sequence ID" value="EOD24676"/>
    <property type="gene ID" value="EMIHUDRAFT_206748"/>
</dbReference>